<evidence type="ECO:0000313" key="3">
    <source>
        <dbReference type="Proteomes" id="UP000256727"/>
    </source>
</evidence>
<dbReference type="AlphaFoldDB" id="A0A3D9LBW4"/>
<reference evidence="2 3" key="1">
    <citation type="submission" date="2018-07" db="EMBL/GenBank/DDBJ databases">
        <title>Sequencing the genomes of 1000 actinobacteria strains.</title>
        <authorList>
            <person name="Klenk H.-P."/>
        </authorList>
    </citation>
    <scope>NUCLEOTIDE SEQUENCE [LARGE SCALE GENOMIC DNA]</scope>
    <source>
        <strain evidence="2 3">DSM 14442</strain>
    </source>
</reference>
<feature type="compositionally biased region" description="Low complexity" evidence="1">
    <location>
        <begin position="24"/>
        <end position="53"/>
    </location>
</feature>
<accession>A0A3D9LBW4</accession>
<dbReference type="Pfam" id="PF14561">
    <property type="entry name" value="TPR_20"/>
    <property type="match status" value="1"/>
</dbReference>
<dbReference type="InterPro" id="IPR011990">
    <property type="entry name" value="TPR-like_helical_dom_sf"/>
</dbReference>
<dbReference type="Gene3D" id="3.40.30.10">
    <property type="entry name" value="Glutaredoxin"/>
    <property type="match status" value="1"/>
</dbReference>
<gene>
    <name evidence="2" type="ORF">C8E99_0460</name>
</gene>
<organism evidence="2 3">
    <name type="scientific">Citricoccus muralis</name>
    <dbReference type="NCBI Taxonomy" id="169134"/>
    <lineage>
        <taxon>Bacteria</taxon>
        <taxon>Bacillati</taxon>
        <taxon>Actinomycetota</taxon>
        <taxon>Actinomycetes</taxon>
        <taxon>Micrococcales</taxon>
        <taxon>Micrococcaceae</taxon>
        <taxon>Citricoccus</taxon>
    </lineage>
</organism>
<protein>
    <submittedName>
        <fullName evidence="2">Putative thioredoxin</fullName>
    </submittedName>
</protein>
<keyword evidence="3" id="KW-1185">Reference proteome</keyword>
<dbReference type="EMBL" id="QREH01000001">
    <property type="protein sequence ID" value="REE02683.1"/>
    <property type="molecule type" value="Genomic_DNA"/>
</dbReference>
<dbReference type="Proteomes" id="UP000256727">
    <property type="component" value="Unassembled WGS sequence"/>
</dbReference>
<comment type="caution">
    <text evidence="2">The sequence shown here is derived from an EMBL/GenBank/DDBJ whole genome shotgun (WGS) entry which is preliminary data.</text>
</comment>
<dbReference type="InterPro" id="IPR036249">
    <property type="entry name" value="Thioredoxin-like_sf"/>
</dbReference>
<sequence length="340" mass="34971">MSQQPPAMPTHLRGALDLSALKRPAGQPGPQSQPGQAGQPAQPGQAGQQSAQGGPAGSWVLDNASQGDLQQLIQLSSRVPVLVHLAAPSNPASQQIDDLVAPAVDARGGQLILARVDAEADPQVLQVFGLAAGPAVVAVLAGQPIPVLNQAVPADQLEQLLDELLAAAAQNGVSGTVPPLAPAREYGQGAVGAAGHDVPAAPALPPLHQEAQDALEAGQYEAAEGAYRRALAENPADAEAKVGLSRAGLFARTAAMDSNAVRERGATEPDEAQAQIDVADLDVLGGHVEDAFNRLVRFIAGHPGQERNTVREHLVDLYTVVGDQDPRTSASRKALAMALF</sequence>
<name>A0A3D9LBW4_9MICC</name>
<feature type="region of interest" description="Disordered" evidence="1">
    <location>
        <begin position="1"/>
        <end position="62"/>
    </location>
</feature>
<dbReference type="Gene3D" id="1.25.40.10">
    <property type="entry name" value="Tetratricopeptide repeat domain"/>
    <property type="match status" value="1"/>
</dbReference>
<dbReference type="SUPFAM" id="SSF52833">
    <property type="entry name" value="Thioredoxin-like"/>
    <property type="match status" value="1"/>
</dbReference>
<dbReference type="SUPFAM" id="SSF48452">
    <property type="entry name" value="TPR-like"/>
    <property type="match status" value="1"/>
</dbReference>
<evidence type="ECO:0000256" key="1">
    <source>
        <dbReference type="SAM" id="MobiDB-lite"/>
    </source>
</evidence>
<evidence type="ECO:0000313" key="2">
    <source>
        <dbReference type="EMBL" id="REE02683.1"/>
    </source>
</evidence>
<dbReference type="RefSeq" id="WP_245952030.1">
    <property type="nucleotide sequence ID" value="NZ_QREH01000001.1"/>
</dbReference>
<proteinExistence type="predicted"/>